<feature type="transmembrane region" description="Helical" evidence="1">
    <location>
        <begin position="68"/>
        <end position="85"/>
    </location>
</feature>
<keyword evidence="1" id="KW-0472">Membrane</keyword>
<comment type="caution">
    <text evidence="2">The sequence shown here is derived from an EMBL/GenBank/DDBJ whole genome shotgun (WGS) entry which is preliminary data.</text>
</comment>
<proteinExistence type="predicted"/>
<reference evidence="2 3" key="1">
    <citation type="journal article" date="2019" name="Emerg. Microbes Infect.">
        <title>Comprehensive subspecies identification of 175 nontuberculous mycobacteria species based on 7547 genomic profiles.</title>
        <authorList>
            <person name="Matsumoto Y."/>
            <person name="Kinjo T."/>
            <person name="Motooka D."/>
            <person name="Nabeya D."/>
            <person name="Jung N."/>
            <person name="Uechi K."/>
            <person name="Horii T."/>
            <person name="Iida T."/>
            <person name="Fujita J."/>
            <person name="Nakamura S."/>
        </authorList>
    </citation>
    <scope>NUCLEOTIDE SEQUENCE [LARGE SCALE GENOMIC DNA]</scope>
    <source>
        <strain evidence="2 3">JCM 30996</strain>
    </source>
</reference>
<evidence type="ECO:0000256" key="1">
    <source>
        <dbReference type="SAM" id="Phobius"/>
    </source>
</evidence>
<keyword evidence="1" id="KW-1133">Transmembrane helix</keyword>
<name>A0A7I9ZKG5_9MYCO</name>
<dbReference type="RefSeq" id="WP_163887969.1">
    <property type="nucleotide sequence ID" value="NZ_BLLB01000002.1"/>
</dbReference>
<organism evidence="2 3">
    <name type="scientific">Mycolicibacterium hippocampi</name>
    <dbReference type="NCBI Taxonomy" id="659824"/>
    <lineage>
        <taxon>Bacteria</taxon>
        <taxon>Bacillati</taxon>
        <taxon>Actinomycetota</taxon>
        <taxon>Actinomycetes</taxon>
        <taxon>Mycobacteriales</taxon>
        <taxon>Mycobacteriaceae</taxon>
        <taxon>Mycolicibacterium</taxon>
    </lineage>
</organism>
<evidence type="ECO:0000313" key="3">
    <source>
        <dbReference type="Proteomes" id="UP000465304"/>
    </source>
</evidence>
<dbReference type="EMBL" id="BLLB01000002">
    <property type="protein sequence ID" value="GFH01128.1"/>
    <property type="molecule type" value="Genomic_DNA"/>
</dbReference>
<accession>A0A7I9ZKG5</accession>
<sequence length="88" mass="9332">MPKENSRVATIGGLALAVTGLAHFVAPQLFEGLTESAFPTDTRRHVYIDGGIETAVGLGLAAPQTRKFAVAAMIGYLLYMAGNVVRNR</sequence>
<dbReference type="AlphaFoldDB" id="A0A7I9ZKG5"/>
<keyword evidence="1" id="KW-0812">Transmembrane</keyword>
<keyword evidence="3" id="KW-1185">Reference proteome</keyword>
<gene>
    <name evidence="2" type="ORF">MHIP_16110</name>
</gene>
<protein>
    <submittedName>
        <fullName evidence="2">Membrane protein</fullName>
    </submittedName>
</protein>
<evidence type="ECO:0000313" key="2">
    <source>
        <dbReference type="EMBL" id="GFH01128.1"/>
    </source>
</evidence>
<dbReference type="Proteomes" id="UP000465304">
    <property type="component" value="Unassembled WGS sequence"/>
</dbReference>